<dbReference type="Proteomes" id="UP001304847">
    <property type="component" value="Unassembled WGS sequence"/>
</dbReference>
<accession>A0ABU5WFW3</accession>
<dbReference type="EMBL" id="JAYGOJ010000454">
    <property type="protein sequence ID" value="MEA9439102.1"/>
    <property type="molecule type" value="Genomic_DNA"/>
</dbReference>
<reference evidence="1 2" key="1">
    <citation type="submission" date="2023-12" db="EMBL/GenBank/DDBJ databases">
        <title>Characterization of antibiotic resistance in Aeromonas spp. in hospital effluent.</title>
        <authorList>
            <person name="Negoseki B.R.S."/>
            <person name="Krul D."/>
            <person name="Siqueira A.C."/>
            <person name="Almeida M."/>
            <person name="Mesa D."/>
            <person name="Conte D."/>
            <person name="Dalla-Costa L.M."/>
        </authorList>
    </citation>
    <scope>NUCLEOTIDE SEQUENCE [LARGE SCALE GENOMIC DNA]</scope>
    <source>
        <strain evidence="1 2">36v</strain>
    </source>
</reference>
<comment type="caution">
    <text evidence="1">The sequence shown here is derived from an EMBL/GenBank/DDBJ whole genome shotgun (WGS) entry which is preliminary data.</text>
</comment>
<evidence type="ECO:0000313" key="1">
    <source>
        <dbReference type="EMBL" id="MEA9439102.1"/>
    </source>
</evidence>
<name>A0ABU5WFW3_AERCA</name>
<evidence type="ECO:0000313" key="2">
    <source>
        <dbReference type="Proteomes" id="UP001304847"/>
    </source>
</evidence>
<organism evidence="1 2">
    <name type="scientific">Aeromonas caviae</name>
    <name type="common">Aeromonas punctata</name>
    <dbReference type="NCBI Taxonomy" id="648"/>
    <lineage>
        <taxon>Bacteria</taxon>
        <taxon>Pseudomonadati</taxon>
        <taxon>Pseudomonadota</taxon>
        <taxon>Gammaproteobacteria</taxon>
        <taxon>Aeromonadales</taxon>
        <taxon>Aeromonadaceae</taxon>
        <taxon>Aeromonas</taxon>
    </lineage>
</organism>
<gene>
    <name evidence="1" type="ORF">VCX44_25885</name>
</gene>
<keyword evidence="2" id="KW-1185">Reference proteome</keyword>
<dbReference type="RefSeq" id="WP_323581304.1">
    <property type="nucleotide sequence ID" value="NZ_JAYGOJ010000454.1"/>
</dbReference>
<proteinExistence type="predicted"/>
<protein>
    <submittedName>
        <fullName evidence="1">Uncharacterized protein</fullName>
    </submittedName>
</protein>
<sequence length="85" mass="9717">MGPYGRAENLLARLLNTDAHLLSEFDVKLIARSRIQLDYQDTEVTLATSLANNPDINERIVAERLRLQLEQISDTPTLTRQRRAL</sequence>